<dbReference type="InterPro" id="IPR051807">
    <property type="entry name" value="Sec-metab_biosynth-assoc"/>
</dbReference>
<evidence type="ECO:0000259" key="1">
    <source>
        <dbReference type="Pfam" id="PF03795"/>
    </source>
</evidence>
<dbReference type="PANTHER" id="PTHR33606">
    <property type="entry name" value="PROTEIN YCII"/>
    <property type="match status" value="1"/>
</dbReference>
<protein>
    <recommendedName>
        <fullName evidence="1">YCII-related domain-containing protein</fullName>
    </recommendedName>
</protein>
<keyword evidence="3" id="KW-1185">Reference proteome</keyword>
<dbReference type="Proteomes" id="UP000076532">
    <property type="component" value="Unassembled WGS sequence"/>
</dbReference>
<evidence type="ECO:0000313" key="2">
    <source>
        <dbReference type="EMBL" id="KZP08448.1"/>
    </source>
</evidence>
<dbReference type="Gene3D" id="3.30.70.1060">
    <property type="entry name" value="Dimeric alpha+beta barrel"/>
    <property type="match status" value="1"/>
</dbReference>
<dbReference type="SUPFAM" id="SSF54909">
    <property type="entry name" value="Dimeric alpha+beta barrel"/>
    <property type="match status" value="1"/>
</dbReference>
<feature type="domain" description="YCII-related" evidence="1">
    <location>
        <begin position="24"/>
        <end position="102"/>
    </location>
</feature>
<dbReference type="Pfam" id="PF03795">
    <property type="entry name" value="YCII"/>
    <property type="match status" value="1"/>
</dbReference>
<dbReference type="OrthoDB" id="5519740at2759"/>
<name>A0A165XDX6_9AGAM</name>
<accession>A0A165XDX6</accession>
<sequence>MTSTETAAAPTFHHFVVWAPDKIEEGTFEKRLSVRSHHLEGLSKLIGSGDVKVGGVLLTPQSVETATSDKKMTGSMLIFQAENIEKIRVIIESDVYYTSGVWDPEKLVICPFMPALPLP</sequence>
<dbReference type="EMBL" id="KV417721">
    <property type="protein sequence ID" value="KZP08448.1"/>
    <property type="molecule type" value="Genomic_DNA"/>
</dbReference>
<evidence type="ECO:0000313" key="3">
    <source>
        <dbReference type="Proteomes" id="UP000076532"/>
    </source>
</evidence>
<reference evidence="2 3" key="1">
    <citation type="journal article" date="2016" name="Mol. Biol. Evol.">
        <title>Comparative Genomics of Early-Diverging Mushroom-Forming Fungi Provides Insights into the Origins of Lignocellulose Decay Capabilities.</title>
        <authorList>
            <person name="Nagy L.G."/>
            <person name="Riley R."/>
            <person name="Tritt A."/>
            <person name="Adam C."/>
            <person name="Daum C."/>
            <person name="Floudas D."/>
            <person name="Sun H."/>
            <person name="Yadav J.S."/>
            <person name="Pangilinan J."/>
            <person name="Larsson K.H."/>
            <person name="Matsuura K."/>
            <person name="Barry K."/>
            <person name="Labutti K."/>
            <person name="Kuo R."/>
            <person name="Ohm R.A."/>
            <person name="Bhattacharya S.S."/>
            <person name="Shirouzu T."/>
            <person name="Yoshinaga Y."/>
            <person name="Martin F.M."/>
            <person name="Grigoriev I.V."/>
            <person name="Hibbett D.S."/>
        </authorList>
    </citation>
    <scope>NUCLEOTIDE SEQUENCE [LARGE SCALE GENOMIC DNA]</scope>
    <source>
        <strain evidence="2 3">CBS 109695</strain>
    </source>
</reference>
<dbReference type="PANTHER" id="PTHR33606:SF3">
    <property type="entry name" value="PROTEIN YCII"/>
    <property type="match status" value="1"/>
</dbReference>
<proteinExistence type="predicted"/>
<organism evidence="2 3">
    <name type="scientific">Athelia psychrophila</name>
    <dbReference type="NCBI Taxonomy" id="1759441"/>
    <lineage>
        <taxon>Eukaryota</taxon>
        <taxon>Fungi</taxon>
        <taxon>Dikarya</taxon>
        <taxon>Basidiomycota</taxon>
        <taxon>Agaricomycotina</taxon>
        <taxon>Agaricomycetes</taxon>
        <taxon>Agaricomycetidae</taxon>
        <taxon>Atheliales</taxon>
        <taxon>Atheliaceae</taxon>
        <taxon>Athelia</taxon>
    </lineage>
</organism>
<gene>
    <name evidence="2" type="ORF">FIBSPDRAFT_874564</name>
</gene>
<dbReference type="InterPro" id="IPR005545">
    <property type="entry name" value="YCII"/>
</dbReference>
<dbReference type="InterPro" id="IPR011008">
    <property type="entry name" value="Dimeric_a/b-barrel"/>
</dbReference>
<dbReference type="AlphaFoldDB" id="A0A165XDX6"/>